<organism evidence="1">
    <name type="scientific">Solanum chacoense</name>
    <name type="common">Chaco potato</name>
    <dbReference type="NCBI Taxonomy" id="4108"/>
    <lineage>
        <taxon>Eukaryota</taxon>
        <taxon>Viridiplantae</taxon>
        <taxon>Streptophyta</taxon>
        <taxon>Embryophyta</taxon>
        <taxon>Tracheophyta</taxon>
        <taxon>Spermatophyta</taxon>
        <taxon>Magnoliopsida</taxon>
        <taxon>eudicotyledons</taxon>
        <taxon>Gunneridae</taxon>
        <taxon>Pentapetalae</taxon>
        <taxon>asterids</taxon>
        <taxon>lamiids</taxon>
        <taxon>Solanales</taxon>
        <taxon>Solanaceae</taxon>
        <taxon>Solanoideae</taxon>
        <taxon>Solaneae</taxon>
        <taxon>Solanum</taxon>
    </lineage>
</organism>
<accession>A0A0V0GHL7</accession>
<dbReference type="EMBL" id="GEDG01038643">
    <property type="protein sequence ID" value="JAP07486.1"/>
    <property type="molecule type" value="Transcribed_RNA"/>
</dbReference>
<feature type="non-terminal residue" evidence="1">
    <location>
        <position position="79"/>
    </location>
</feature>
<evidence type="ECO:0000313" key="1">
    <source>
        <dbReference type="EMBL" id="JAP07486.1"/>
    </source>
</evidence>
<proteinExistence type="predicted"/>
<sequence>MKEPCNNIFVKIKLKSVKQIKKRAFKPILHSYSCIQNAKFSTFHQQLITKTSINLLKILLNRLIFQLHILTYSTAINSQ</sequence>
<reference evidence="1" key="1">
    <citation type="submission" date="2015-12" db="EMBL/GenBank/DDBJ databases">
        <title>Gene expression during late stages of embryo sac development: a critical building block for successful pollen-pistil interactions.</title>
        <authorList>
            <person name="Liu Y."/>
            <person name="Joly V."/>
            <person name="Sabar M."/>
            <person name="Matton D.P."/>
        </authorList>
    </citation>
    <scope>NUCLEOTIDE SEQUENCE</scope>
</reference>
<dbReference type="AlphaFoldDB" id="A0A0V0GHL7"/>
<protein>
    <submittedName>
        <fullName evidence="1">Putative ovule protein</fullName>
    </submittedName>
</protein>
<name>A0A0V0GHL7_SOLCH</name>